<protein>
    <submittedName>
        <fullName evidence="2">Uncharacterized protein</fullName>
    </submittedName>
</protein>
<evidence type="ECO:0000313" key="4">
    <source>
        <dbReference type="Proteomes" id="UP000716004"/>
    </source>
</evidence>
<keyword evidence="1" id="KW-0812">Transmembrane</keyword>
<organism evidence="2 4">
    <name type="scientific">Candidatus Sysuiplasma superficiale</name>
    <dbReference type="NCBI Taxonomy" id="2823368"/>
    <lineage>
        <taxon>Archaea</taxon>
        <taxon>Methanobacteriati</taxon>
        <taxon>Thermoplasmatota</taxon>
        <taxon>Thermoplasmata</taxon>
        <taxon>Candidatus Sysuiplasmatales</taxon>
        <taxon>Candidatus Sysuiplasmataceae</taxon>
        <taxon>Candidatus Sysuiplasma</taxon>
    </lineage>
</organism>
<name>A0A8J8CFR4_9ARCH</name>
<reference evidence="2" key="1">
    <citation type="submission" date="2021-04" db="EMBL/GenBank/DDBJ databases">
        <title>Genomic insights into ecological role and evolution of a novel Thermoplasmata order Candidatus Sysuiplasmatales.</title>
        <authorList>
            <person name="Yuan Y."/>
        </authorList>
    </citation>
    <scope>NUCLEOTIDE SEQUENCE</scope>
    <source>
        <strain evidence="3">TUT19-bin139</strain>
        <strain evidence="2">YP2-bin.285</strain>
    </source>
</reference>
<dbReference type="EMBL" id="JAGVSJ010000009">
    <property type="protein sequence ID" value="MBX8631827.1"/>
    <property type="molecule type" value="Genomic_DNA"/>
</dbReference>
<dbReference type="AlphaFoldDB" id="A0A8J8CFR4"/>
<dbReference type="Proteomes" id="UP000716004">
    <property type="component" value="Unassembled WGS sequence"/>
</dbReference>
<comment type="caution">
    <text evidence="2">The sequence shown here is derived from an EMBL/GenBank/DDBJ whole genome shotgun (WGS) entry which is preliminary data.</text>
</comment>
<dbReference type="Proteomes" id="UP000750197">
    <property type="component" value="Unassembled WGS sequence"/>
</dbReference>
<keyword evidence="1" id="KW-1133">Transmembrane helix</keyword>
<feature type="transmembrane region" description="Helical" evidence="1">
    <location>
        <begin position="39"/>
        <end position="59"/>
    </location>
</feature>
<dbReference type="EMBL" id="JAHEAC010000005">
    <property type="protein sequence ID" value="MBX8643357.1"/>
    <property type="molecule type" value="Genomic_DNA"/>
</dbReference>
<feature type="transmembrane region" description="Helical" evidence="1">
    <location>
        <begin position="65"/>
        <end position="87"/>
    </location>
</feature>
<keyword evidence="1" id="KW-0472">Membrane</keyword>
<evidence type="ECO:0000256" key="1">
    <source>
        <dbReference type="SAM" id="Phobius"/>
    </source>
</evidence>
<evidence type="ECO:0000313" key="2">
    <source>
        <dbReference type="EMBL" id="MBX8631827.1"/>
    </source>
</evidence>
<accession>A0A8J8CFR4</accession>
<gene>
    <name evidence="2" type="ORF">J9259_04820</name>
    <name evidence="3" type="ORF">KIY12_01305</name>
</gene>
<proteinExistence type="predicted"/>
<evidence type="ECO:0000313" key="3">
    <source>
        <dbReference type="EMBL" id="MBX8643357.1"/>
    </source>
</evidence>
<feature type="transmembrane region" description="Helical" evidence="1">
    <location>
        <begin position="12"/>
        <end position="32"/>
    </location>
</feature>
<sequence>MSFLSFITLQNFVAAWVTVIAFVLFTISILALRKSGNSRIAMIAGAFLLFFLEGLIFTYQLFAEYFALPVFFVIVGLIDIAILLLIFGATLMR</sequence>